<evidence type="ECO:0000313" key="3">
    <source>
        <dbReference type="Proteomes" id="UP000024376"/>
    </source>
</evidence>
<name>A0A024S5N4_HYPJR</name>
<evidence type="ECO:0000313" key="2">
    <source>
        <dbReference type="EMBL" id="ETR99516.1"/>
    </source>
</evidence>
<reference evidence="3" key="1">
    <citation type="journal article" date="2013" name="Ind. Biotechnol.">
        <title>Comparative genomics analysis of Trichoderma reesei strains.</title>
        <authorList>
            <person name="Koike H."/>
            <person name="Aerts A."/>
            <person name="LaButti K."/>
            <person name="Grigoriev I.V."/>
            <person name="Baker S.E."/>
        </authorList>
    </citation>
    <scope>NUCLEOTIDE SEQUENCE [LARGE SCALE GENOMIC DNA]</scope>
    <source>
        <strain evidence="3">ATCC 56765 / BCRC 32924 / NRRL 11460 / Rut C-30</strain>
    </source>
</reference>
<dbReference type="Proteomes" id="UP000024376">
    <property type="component" value="Unassembled WGS sequence"/>
</dbReference>
<dbReference type="KEGG" id="trr:M419DRAFT_120107"/>
<sequence length="63" mass="7063">MTTHPRGKRPSLTPGSRGATTCVERPRKSTCQRRRHEKGKCSAMARIVNCPKLQARCEVANRT</sequence>
<dbReference type="AlphaFoldDB" id="A0A024S5N4"/>
<evidence type="ECO:0000256" key="1">
    <source>
        <dbReference type="SAM" id="MobiDB-lite"/>
    </source>
</evidence>
<dbReference type="HOGENOM" id="CLU_2887439_0_0_1"/>
<organism evidence="2 3">
    <name type="scientific">Hypocrea jecorina (strain ATCC 56765 / BCRC 32924 / NRRL 11460 / Rut C-30)</name>
    <name type="common">Trichoderma reesei</name>
    <dbReference type="NCBI Taxonomy" id="1344414"/>
    <lineage>
        <taxon>Eukaryota</taxon>
        <taxon>Fungi</taxon>
        <taxon>Dikarya</taxon>
        <taxon>Ascomycota</taxon>
        <taxon>Pezizomycotina</taxon>
        <taxon>Sordariomycetes</taxon>
        <taxon>Hypocreomycetidae</taxon>
        <taxon>Hypocreales</taxon>
        <taxon>Hypocreaceae</taxon>
        <taxon>Trichoderma</taxon>
    </lineage>
</organism>
<feature type="region of interest" description="Disordered" evidence="1">
    <location>
        <begin position="1"/>
        <end position="29"/>
    </location>
</feature>
<protein>
    <submittedName>
        <fullName evidence="2">Uncharacterized protein</fullName>
    </submittedName>
</protein>
<proteinExistence type="predicted"/>
<gene>
    <name evidence="2" type="ORF">M419DRAFT_120107</name>
</gene>
<dbReference type="EMBL" id="KI911156">
    <property type="protein sequence ID" value="ETR99516.1"/>
    <property type="molecule type" value="Genomic_DNA"/>
</dbReference>
<accession>A0A024S5N4</accession>